<accession>A0A392PW75</accession>
<evidence type="ECO:0000313" key="4">
    <source>
        <dbReference type="Proteomes" id="UP000265520"/>
    </source>
</evidence>
<name>A0A392PW75_9FABA</name>
<dbReference type="EMBL" id="LXQA010097024">
    <property type="protein sequence ID" value="MCI15566.1"/>
    <property type="molecule type" value="Genomic_DNA"/>
</dbReference>
<evidence type="ECO:0008006" key="5">
    <source>
        <dbReference type="Google" id="ProtNLM"/>
    </source>
</evidence>
<dbReference type="Proteomes" id="UP000265520">
    <property type="component" value="Unassembled WGS sequence"/>
</dbReference>
<proteinExistence type="predicted"/>
<evidence type="ECO:0000313" key="3">
    <source>
        <dbReference type="EMBL" id="MCI15566.1"/>
    </source>
</evidence>
<keyword evidence="4" id="KW-1185">Reference proteome</keyword>
<feature type="compositionally biased region" description="Basic and acidic residues" evidence="1">
    <location>
        <begin position="78"/>
        <end position="88"/>
    </location>
</feature>
<dbReference type="AlphaFoldDB" id="A0A392PW75"/>
<organism evidence="3 4">
    <name type="scientific">Trifolium medium</name>
    <dbReference type="NCBI Taxonomy" id="97028"/>
    <lineage>
        <taxon>Eukaryota</taxon>
        <taxon>Viridiplantae</taxon>
        <taxon>Streptophyta</taxon>
        <taxon>Embryophyta</taxon>
        <taxon>Tracheophyta</taxon>
        <taxon>Spermatophyta</taxon>
        <taxon>Magnoliopsida</taxon>
        <taxon>eudicotyledons</taxon>
        <taxon>Gunneridae</taxon>
        <taxon>Pentapetalae</taxon>
        <taxon>rosids</taxon>
        <taxon>fabids</taxon>
        <taxon>Fabales</taxon>
        <taxon>Fabaceae</taxon>
        <taxon>Papilionoideae</taxon>
        <taxon>50 kb inversion clade</taxon>
        <taxon>NPAAA clade</taxon>
        <taxon>Hologalegina</taxon>
        <taxon>IRL clade</taxon>
        <taxon>Trifolieae</taxon>
        <taxon>Trifolium</taxon>
    </lineage>
</organism>
<keyword evidence="2" id="KW-0732">Signal</keyword>
<protein>
    <recommendedName>
        <fullName evidence="5">Secreted protein</fullName>
    </recommendedName>
</protein>
<feature type="chain" id="PRO_5017385405" description="Secreted protein" evidence="2">
    <location>
        <begin position="17"/>
        <end position="149"/>
    </location>
</feature>
<comment type="caution">
    <text evidence="3">The sequence shown here is derived from an EMBL/GenBank/DDBJ whole genome shotgun (WGS) entry which is preliminary data.</text>
</comment>
<feature type="signal peptide" evidence="2">
    <location>
        <begin position="1"/>
        <end position="16"/>
    </location>
</feature>
<sequence>MAAVVVLVSTSLCLESDMTCNGNRYEQIIEIEHVLNMNRMLQLLMAEIALERRRRCSHVVGATAQGGTARWCCKTENRRTPKERNERRQRSKSKQSTAIENSTYRKSCWFECTCRQRHKRELYGVRRWRLVVGGAAARVAGSLEEEEET</sequence>
<feature type="non-terminal residue" evidence="3">
    <location>
        <position position="149"/>
    </location>
</feature>
<evidence type="ECO:0000256" key="2">
    <source>
        <dbReference type="SAM" id="SignalP"/>
    </source>
</evidence>
<evidence type="ECO:0000256" key="1">
    <source>
        <dbReference type="SAM" id="MobiDB-lite"/>
    </source>
</evidence>
<reference evidence="3 4" key="1">
    <citation type="journal article" date="2018" name="Front. Plant Sci.">
        <title>Red Clover (Trifolium pratense) and Zigzag Clover (T. medium) - A Picture of Genomic Similarities and Differences.</title>
        <authorList>
            <person name="Dluhosova J."/>
            <person name="Istvanek J."/>
            <person name="Nedelnik J."/>
            <person name="Repkova J."/>
        </authorList>
    </citation>
    <scope>NUCLEOTIDE SEQUENCE [LARGE SCALE GENOMIC DNA]</scope>
    <source>
        <strain evidence="4">cv. 10/8</strain>
        <tissue evidence="3">Leaf</tissue>
    </source>
</reference>
<feature type="region of interest" description="Disordered" evidence="1">
    <location>
        <begin position="78"/>
        <end position="98"/>
    </location>
</feature>